<evidence type="ECO:0008006" key="5">
    <source>
        <dbReference type="Google" id="ProtNLM"/>
    </source>
</evidence>
<evidence type="ECO:0000256" key="1">
    <source>
        <dbReference type="SAM" id="MobiDB-lite"/>
    </source>
</evidence>
<evidence type="ECO:0000313" key="3">
    <source>
        <dbReference type="EMBL" id="GIG73344.1"/>
    </source>
</evidence>
<reference evidence="3" key="1">
    <citation type="submission" date="2021-01" db="EMBL/GenBank/DDBJ databases">
        <title>Whole genome shotgun sequence of Planosporangium flavigriseum NBRC 105377.</title>
        <authorList>
            <person name="Komaki H."/>
            <person name="Tamura T."/>
        </authorList>
    </citation>
    <scope>NUCLEOTIDE SEQUENCE</scope>
    <source>
        <strain evidence="3">NBRC 105377</strain>
    </source>
</reference>
<sequence>MTTPDASDGAARSPDRPSPDRPERSAPPSDVDELRADIEHTRAELGETVQALAAKVDLKARLQETADEAKARVREGIQSAAVEARTAAVEAPEKAQELASRVRRNPVPLVVVVGAAALVVWFMRWRRSR</sequence>
<dbReference type="RefSeq" id="WP_203981237.1">
    <property type="nucleotide sequence ID" value="NZ_BAAAQJ010000002.1"/>
</dbReference>
<proteinExistence type="predicted"/>
<accession>A0A8J3LSW5</accession>
<dbReference type="Pfam" id="PF12277">
    <property type="entry name" value="DUF3618"/>
    <property type="match status" value="1"/>
</dbReference>
<comment type="caution">
    <text evidence="3">The sequence shown here is derived from an EMBL/GenBank/DDBJ whole genome shotgun (WGS) entry which is preliminary data.</text>
</comment>
<evidence type="ECO:0000313" key="4">
    <source>
        <dbReference type="Proteomes" id="UP000653674"/>
    </source>
</evidence>
<keyword evidence="2" id="KW-0472">Membrane</keyword>
<protein>
    <recommendedName>
        <fullName evidence="5">DUF3618 domain-containing protein</fullName>
    </recommendedName>
</protein>
<evidence type="ECO:0000256" key="2">
    <source>
        <dbReference type="SAM" id="Phobius"/>
    </source>
</evidence>
<feature type="compositionally biased region" description="Basic and acidic residues" evidence="1">
    <location>
        <begin position="13"/>
        <end position="24"/>
    </location>
</feature>
<keyword evidence="2" id="KW-0812">Transmembrane</keyword>
<gene>
    <name evidence="3" type="ORF">Pfl04_17480</name>
</gene>
<name>A0A8J3LSW5_9ACTN</name>
<dbReference type="InterPro" id="IPR022062">
    <property type="entry name" value="DUF3618"/>
</dbReference>
<dbReference type="EMBL" id="BONU01000008">
    <property type="protein sequence ID" value="GIG73344.1"/>
    <property type="molecule type" value="Genomic_DNA"/>
</dbReference>
<feature type="region of interest" description="Disordered" evidence="1">
    <location>
        <begin position="1"/>
        <end position="32"/>
    </location>
</feature>
<dbReference type="AlphaFoldDB" id="A0A8J3LSW5"/>
<keyword evidence="2" id="KW-1133">Transmembrane helix</keyword>
<feature type="transmembrane region" description="Helical" evidence="2">
    <location>
        <begin position="106"/>
        <end position="123"/>
    </location>
</feature>
<keyword evidence="4" id="KW-1185">Reference proteome</keyword>
<dbReference type="Proteomes" id="UP000653674">
    <property type="component" value="Unassembled WGS sequence"/>
</dbReference>
<organism evidence="3 4">
    <name type="scientific">Planosporangium flavigriseum</name>
    <dbReference type="NCBI Taxonomy" id="373681"/>
    <lineage>
        <taxon>Bacteria</taxon>
        <taxon>Bacillati</taxon>
        <taxon>Actinomycetota</taxon>
        <taxon>Actinomycetes</taxon>
        <taxon>Micromonosporales</taxon>
        <taxon>Micromonosporaceae</taxon>
        <taxon>Planosporangium</taxon>
    </lineage>
</organism>